<evidence type="ECO:0000256" key="2">
    <source>
        <dbReference type="ARBA" id="ARBA00012438"/>
    </source>
</evidence>
<proteinExistence type="predicted"/>
<evidence type="ECO:0000259" key="5">
    <source>
        <dbReference type="PROSITE" id="PS50109"/>
    </source>
</evidence>
<comment type="caution">
    <text evidence="6">The sequence shown here is derived from an EMBL/GenBank/DDBJ whole genome shotgun (WGS) entry which is preliminary data.</text>
</comment>
<keyword evidence="7" id="KW-1185">Reference proteome</keyword>
<dbReference type="InterPro" id="IPR036097">
    <property type="entry name" value="HisK_dim/P_sf"/>
</dbReference>
<gene>
    <name evidence="6" type="ORF">GGQ98_001921</name>
</gene>
<dbReference type="Pfam" id="PF00512">
    <property type="entry name" value="HisKA"/>
    <property type="match status" value="1"/>
</dbReference>
<evidence type="ECO:0000256" key="3">
    <source>
        <dbReference type="ARBA" id="ARBA00022553"/>
    </source>
</evidence>
<dbReference type="Proteomes" id="UP000566324">
    <property type="component" value="Unassembled WGS sequence"/>
</dbReference>
<dbReference type="Gene3D" id="1.10.287.130">
    <property type="match status" value="1"/>
</dbReference>
<dbReference type="InterPro" id="IPR005467">
    <property type="entry name" value="His_kinase_dom"/>
</dbReference>
<feature type="region of interest" description="Disordered" evidence="4">
    <location>
        <begin position="209"/>
        <end position="231"/>
    </location>
</feature>
<dbReference type="PROSITE" id="PS50109">
    <property type="entry name" value="HIS_KIN"/>
    <property type="match status" value="1"/>
</dbReference>
<evidence type="ECO:0000256" key="4">
    <source>
        <dbReference type="SAM" id="MobiDB-lite"/>
    </source>
</evidence>
<dbReference type="InterPro" id="IPR003661">
    <property type="entry name" value="HisK_dim/P_dom"/>
</dbReference>
<dbReference type="EMBL" id="JACHNZ010000019">
    <property type="protein sequence ID" value="MBB4632301.1"/>
    <property type="molecule type" value="Genomic_DNA"/>
</dbReference>
<evidence type="ECO:0000256" key="1">
    <source>
        <dbReference type="ARBA" id="ARBA00000085"/>
    </source>
</evidence>
<reference evidence="6 7" key="1">
    <citation type="submission" date="2020-08" db="EMBL/GenBank/DDBJ databases">
        <title>Genomic Encyclopedia of Type Strains, Phase IV (KMG-IV): sequencing the most valuable type-strain genomes for metagenomic binning, comparative biology and taxonomic classification.</title>
        <authorList>
            <person name="Goeker M."/>
        </authorList>
    </citation>
    <scope>NUCLEOTIDE SEQUENCE [LARGE SCALE GENOMIC DNA]</scope>
    <source>
        <strain evidence="6 7">DSM 17328</strain>
    </source>
</reference>
<dbReference type="EC" id="2.7.13.3" evidence="2"/>
<name>A0A7W7F6F4_9SPHN</name>
<evidence type="ECO:0000313" key="6">
    <source>
        <dbReference type="EMBL" id="MBB4632301.1"/>
    </source>
</evidence>
<accession>A0A7W7F6F4</accession>
<comment type="catalytic activity">
    <reaction evidence="1">
        <text>ATP + protein L-histidine = ADP + protein N-phospho-L-histidine.</text>
        <dbReference type="EC" id="2.7.13.3"/>
    </reaction>
</comment>
<evidence type="ECO:0000313" key="7">
    <source>
        <dbReference type="Proteomes" id="UP000566324"/>
    </source>
</evidence>
<dbReference type="SMART" id="SM00388">
    <property type="entry name" value="HisKA"/>
    <property type="match status" value="1"/>
</dbReference>
<dbReference type="PANTHER" id="PTHR43547">
    <property type="entry name" value="TWO-COMPONENT HISTIDINE KINASE"/>
    <property type="match status" value="1"/>
</dbReference>
<dbReference type="SUPFAM" id="SSF47384">
    <property type="entry name" value="Homodimeric domain of signal transducing histidine kinase"/>
    <property type="match status" value="1"/>
</dbReference>
<dbReference type="CDD" id="cd00082">
    <property type="entry name" value="HisKA"/>
    <property type="match status" value="1"/>
</dbReference>
<dbReference type="Gene3D" id="3.30.565.10">
    <property type="entry name" value="Histidine kinase-like ATPase, C-terminal domain"/>
    <property type="match status" value="1"/>
</dbReference>
<keyword evidence="3" id="KW-0597">Phosphoprotein</keyword>
<dbReference type="AlphaFoldDB" id="A0A7W7F6F4"/>
<dbReference type="GO" id="GO:0000155">
    <property type="term" value="F:phosphorelay sensor kinase activity"/>
    <property type="evidence" value="ECO:0007669"/>
    <property type="project" value="InterPro"/>
</dbReference>
<dbReference type="PANTHER" id="PTHR43547:SF2">
    <property type="entry name" value="HYBRID SIGNAL TRANSDUCTION HISTIDINE KINASE C"/>
    <property type="match status" value="1"/>
</dbReference>
<dbReference type="SUPFAM" id="SSF55874">
    <property type="entry name" value="ATPase domain of HSP90 chaperone/DNA topoisomerase II/histidine kinase"/>
    <property type="match status" value="1"/>
</dbReference>
<keyword evidence="6" id="KW-0418">Kinase</keyword>
<keyword evidence="6" id="KW-0808">Transferase</keyword>
<sequence>MRHDDTIRTAVALAERDSPDARAAAFRQLIDLSLQGKDCTDGRLKRRALRALLRLRLDVPESLRNAMIDKAARTGARSLHLRLFRASVSHHYDRMLQVARLDEPEWWRLARRAPKHLHVGMLSRRDLPGPVRELLSGGTGGGSIVGSGGADRLFVPDADIAAKPAEVVDKARFAPLIAPLALDTPGAPALESGRSQIRELLDRISAFRSRGHEPEPAPPGAEPVVDRSESPVEELERRWTWRCDEQGVLIESPATPPQLVGHWLVEFDTPDGSGQVRRAAERRVPFRDVIVTCQPEMALPGRWRMSGLPQFDRKTGRFTGYWGSAIALDPPERIAAATSQAAGLFGTGASSEAFATMAHEVRTPLNAIIGFAQLIEGEILGEAGAEYKAQAGDILKQAEKLLTAFDDLSDAARIEQGRYRPGLGTFDAAAEARTVIARYEGLARDRGVTLVPFVSDTIPPVASDSSVFDRALARLLTAAVACAAADEAVLVIVQDEGGKLRVAVNRPRATLGKSEDELFDPAGIPGGEDAAPVLGVGFGLKLVGSLAATVGGTFRLTPHVFELSIPLGQPPQRHEDDASEAS</sequence>
<organism evidence="6 7">
    <name type="scientific">Sphingosinicella soli</name>
    <dbReference type="NCBI Taxonomy" id="333708"/>
    <lineage>
        <taxon>Bacteria</taxon>
        <taxon>Pseudomonadati</taxon>
        <taxon>Pseudomonadota</taxon>
        <taxon>Alphaproteobacteria</taxon>
        <taxon>Sphingomonadales</taxon>
        <taxon>Sphingosinicellaceae</taxon>
        <taxon>Sphingosinicella</taxon>
    </lineage>
</organism>
<dbReference type="RefSeq" id="WP_184068591.1">
    <property type="nucleotide sequence ID" value="NZ_JACHNZ010000019.1"/>
</dbReference>
<protein>
    <recommendedName>
        <fullName evidence="2">histidine kinase</fullName>
        <ecNumber evidence="2">2.7.13.3</ecNumber>
    </recommendedName>
</protein>
<feature type="domain" description="Histidine kinase" evidence="5">
    <location>
        <begin position="356"/>
        <end position="556"/>
    </location>
</feature>
<dbReference type="InterPro" id="IPR036890">
    <property type="entry name" value="HATPase_C_sf"/>
</dbReference>